<evidence type="ECO:0000313" key="3">
    <source>
        <dbReference type="Proteomes" id="UP000770161"/>
    </source>
</evidence>
<evidence type="ECO:0000313" key="2">
    <source>
        <dbReference type="EMBL" id="WHI60988.1"/>
    </source>
</evidence>
<accession>A0AAX3W6S5</accession>
<dbReference type="Proteomes" id="UP000770161">
    <property type="component" value="Unassembled WGS sequence"/>
</dbReference>
<protein>
    <submittedName>
        <fullName evidence="2">Uncharacterized protein</fullName>
    </submittedName>
</protein>
<evidence type="ECO:0000313" key="1">
    <source>
        <dbReference type="EMBL" id="MBU6112322.1"/>
    </source>
</evidence>
<dbReference type="RefSeq" id="WP_216683086.1">
    <property type="nucleotide sequence ID" value="NZ_CP118848.1"/>
</dbReference>
<organism evidence="2 4">
    <name type="scientific">Mammaliicoccus lentus</name>
    <name type="common">Staphylococcus lentus</name>
    <dbReference type="NCBI Taxonomy" id="42858"/>
    <lineage>
        <taxon>Bacteria</taxon>
        <taxon>Bacillati</taxon>
        <taxon>Bacillota</taxon>
        <taxon>Bacilli</taxon>
        <taxon>Bacillales</taxon>
        <taxon>Staphylococcaceae</taxon>
        <taxon>Mammaliicoccus</taxon>
    </lineage>
</organism>
<reference evidence="1 3" key="1">
    <citation type="submission" date="2021-06" db="EMBL/GenBank/DDBJ databases">
        <title>Staphylococcus lentus K169 genome sequencing.</title>
        <authorList>
            <person name="Sundareshan S."/>
            <person name="Akhila D.S."/>
            <person name="Prachi D."/>
            <person name="Sivakumar R."/>
            <person name="Rajendhran J."/>
            <person name="Isloor S."/>
            <person name="Hegde N.R."/>
        </authorList>
    </citation>
    <scope>NUCLEOTIDE SEQUENCE [LARGE SCALE GENOMIC DNA]</scope>
    <source>
        <strain evidence="1 3">K169</strain>
    </source>
</reference>
<dbReference type="EMBL" id="JAHLZN010000001">
    <property type="protein sequence ID" value="MBU6112322.1"/>
    <property type="molecule type" value="Genomic_DNA"/>
</dbReference>
<keyword evidence="3" id="KW-1185">Reference proteome</keyword>
<dbReference type="EMBL" id="CP118848">
    <property type="protein sequence ID" value="WHI60988.1"/>
    <property type="molecule type" value="Genomic_DNA"/>
</dbReference>
<name>A0AAX3W6S5_MAMLE</name>
<evidence type="ECO:0000313" key="4">
    <source>
        <dbReference type="Proteomes" id="UP001223261"/>
    </source>
</evidence>
<gene>
    <name evidence="1" type="ORF">KQ656_00045</name>
    <name evidence="2" type="ORF">PYH69_04980</name>
</gene>
<dbReference type="Proteomes" id="UP001223261">
    <property type="component" value="Chromosome"/>
</dbReference>
<dbReference type="AlphaFoldDB" id="A0AAX3W6S5"/>
<reference evidence="2" key="2">
    <citation type="journal article" date="2023" name="Antibiotics">
        <title>Prevalence and Molecular Characterization of Methicillin-Resistant Staphylococci (MRS) and Mammaliicocci (MRM) in Dromedary Camels from Algeria: First Detection of SCCmec-mecC Hybrid in Methicillin-Resistant Mammaliicoccus lentus.</title>
        <authorList>
            <person name="Belhout C."/>
            <person name="Boyen F."/>
            <person name="Vereecke N."/>
            <person name="Theuns S."/>
            <person name="Taibi N."/>
            <person name="Stegger M."/>
            <person name="de la Fe-Rodriguez P.Y."/>
            <person name="Bouayad L."/>
            <person name="Elgroud R."/>
            <person name="Butaye P."/>
        </authorList>
    </citation>
    <scope>NUCLEOTIDE SEQUENCE</scope>
    <source>
        <strain evidence="2">7048</strain>
    </source>
</reference>
<proteinExistence type="predicted"/>
<sequence>MKFDHRMVQNYLELIEDSNPVHDEIVPGQLVCEWLLHNVEWNGFKIKYKQPISINEKLYKEEQETLIRCSNSEGVTKIEIIKC</sequence>